<keyword evidence="2" id="KW-1185">Reference proteome</keyword>
<accession>A0ACB9AE10</accession>
<dbReference type="EMBL" id="CM042015">
    <property type="protein sequence ID" value="KAI3708185.1"/>
    <property type="molecule type" value="Genomic_DNA"/>
</dbReference>
<reference evidence="2" key="1">
    <citation type="journal article" date="2022" name="Mol. Ecol. Resour.">
        <title>The genomes of chicory, endive, great burdock and yacon provide insights into Asteraceae palaeo-polyploidization history and plant inulin production.</title>
        <authorList>
            <person name="Fan W."/>
            <person name="Wang S."/>
            <person name="Wang H."/>
            <person name="Wang A."/>
            <person name="Jiang F."/>
            <person name="Liu H."/>
            <person name="Zhao H."/>
            <person name="Xu D."/>
            <person name="Zhang Y."/>
        </authorList>
    </citation>
    <scope>NUCLEOTIDE SEQUENCE [LARGE SCALE GENOMIC DNA]</scope>
    <source>
        <strain evidence="2">cv. Punajuju</strain>
    </source>
</reference>
<proteinExistence type="predicted"/>
<dbReference type="Proteomes" id="UP001055811">
    <property type="component" value="Linkage Group LG07"/>
</dbReference>
<reference evidence="1 2" key="2">
    <citation type="journal article" date="2022" name="Mol. Ecol. Resour.">
        <title>The genomes of chicory, endive, great burdock and yacon provide insights into Asteraceae paleo-polyploidization history and plant inulin production.</title>
        <authorList>
            <person name="Fan W."/>
            <person name="Wang S."/>
            <person name="Wang H."/>
            <person name="Wang A."/>
            <person name="Jiang F."/>
            <person name="Liu H."/>
            <person name="Zhao H."/>
            <person name="Xu D."/>
            <person name="Zhang Y."/>
        </authorList>
    </citation>
    <scope>NUCLEOTIDE SEQUENCE [LARGE SCALE GENOMIC DNA]</scope>
    <source>
        <strain evidence="2">cv. Punajuju</strain>
        <tissue evidence="1">Leaves</tissue>
    </source>
</reference>
<comment type="caution">
    <text evidence="1">The sequence shown here is derived from an EMBL/GenBank/DDBJ whole genome shotgun (WGS) entry which is preliminary data.</text>
</comment>
<name>A0ACB9AE10_CICIN</name>
<protein>
    <submittedName>
        <fullName evidence="1">Uncharacterized protein</fullName>
    </submittedName>
</protein>
<evidence type="ECO:0000313" key="1">
    <source>
        <dbReference type="EMBL" id="KAI3708185.1"/>
    </source>
</evidence>
<gene>
    <name evidence="1" type="ORF">L2E82_37315</name>
</gene>
<evidence type="ECO:0000313" key="2">
    <source>
        <dbReference type="Proteomes" id="UP001055811"/>
    </source>
</evidence>
<sequence>MPSSLLPPSAQLRVRISLQKSGDEVVDDDDSAGLSSGRRGSSLQPQDGEADLSAEVLVPQNLPEDSSWDVVSENDLWEARNIVSDEDYVLVRQDDIVDGIACFMAAYLLSLKDTKTKSIDEFQNAYEEQSKCEAQKLIADVTSLVSSHISRQKEMVDARLAGIKETCAGSKTFLDGHVSSVEGITTDAKRKWQEFYL</sequence>
<organism evidence="1 2">
    <name type="scientific">Cichorium intybus</name>
    <name type="common">Chicory</name>
    <dbReference type="NCBI Taxonomy" id="13427"/>
    <lineage>
        <taxon>Eukaryota</taxon>
        <taxon>Viridiplantae</taxon>
        <taxon>Streptophyta</taxon>
        <taxon>Embryophyta</taxon>
        <taxon>Tracheophyta</taxon>
        <taxon>Spermatophyta</taxon>
        <taxon>Magnoliopsida</taxon>
        <taxon>eudicotyledons</taxon>
        <taxon>Gunneridae</taxon>
        <taxon>Pentapetalae</taxon>
        <taxon>asterids</taxon>
        <taxon>campanulids</taxon>
        <taxon>Asterales</taxon>
        <taxon>Asteraceae</taxon>
        <taxon>Cichorioideae</taxon>
        <taxon>Cichorieae</taxon>
        <taxon>Cichoriinae</taxon>
        <taxon>Cichorium</taxon>
    </lineage>
</organism>